<evidence type="ECO:0000313" key="20">
    <source>
        <dbReference type="EMBL" id="PWO00191.1"/>
    </source>
</evidence>
<dbReference type="CDD" id="cd16930">
    <property type="entry name" value="HATPase_TopII-like"/>
    <property type="match status" value="1"/>
</dbReference>
<dbReference type="Pfam" id="PF02518">
    <property type="entry name" value="HATPase_c"/>
    <property type="match status" value="1"/>
</dbReference>
<evidence type="ECO:0000256" key="1">
    <source>
        <dbReference type="ARBA" id="ARBA00000185"/>
    </source>
</evidence>
<keyword evidence="8 15" id="KW-0547">Nucleotide-binding</keyword>
<keyword evidence="9 15" id="KW-0067">ATP-binding</keyword>
<dbReference type="InterPro" id="IPR036890">
    <property type="entry name" value="HATPase_C_sf"/>
</dbReference>
<dbReference type="GeneID" id="37269260"/>
<dbReference type="InterPro" id="IPR050634">
    <property type="entry name" value="DNA_Topoisomerase_II"/>
</dbReference>
<keyword evidence="10" id="KW-0460">Magnesium</keyword>
<dbReference type="PROSITE" id="PS52040">
    <property type="entry name" value="TOPO_IIA"/>
    <property type="match status" value="1"/>
</dbReference>
<dbReference type="GO" id="GO:0003918">
    <property type="term" value="F:DNA topoisomerase type II (double strand cut, ATP-hydrolyzing) activity"/>
    <property type="evidence" value="ECO:0007669"/>
    <property type="project" value="UniProtKB-UniRule"/>
</dbReference>
<dbReference type="FunFam" id="3.30.1360.40:FF:000003">
    <property type="entry name" value="DNA topoisomerase 2"/>
    <property type="match status" value="1"/>
</dbReference>
<evidence type="ECO:0000256" key="10">
    <source>
        <dbReference type="ARBA" id="ARBA00022842"/>
    </source>
</evidence>
<evidence type="ECO:0000313" key="21">
    <source>
        <dbReference type="Proteomes" id="UP000245946"/>
    </source>
</evidence>
<sequence length="1532" mass="170557">MPWLRCILPLAHHRLSAVLKPATHCACKSLARPAHTRAFPPGPAFLLSRRSPSAPPRRPHLAAPAPLQQLHARPHQRFPAPFTTSAAAMSSDGGDLYMSDGGSDYDVPAVKKKPAAKASAKPRAKPAADKAPKAAAAPKKKKEPLARKSNEGASASEFDFDGDESIFEHPEVLAKTAPAAAGGSKSATQTYQKLSQLEHVLKRPDTYIGSVEHHEEELWVYDPTTQQMAYRKISYVPGFYKIFDEILVNAADNKVRDPTMDTIKVTINKEEGSITVWNNGRGIPVEMHEKEGIYIPELIFGNLLTSSNYDDDEDKVTGGRNGYGAKLANIYSTSFTVETADKKSEKKYVQTFTDNMSKAGKPKITKGGKTEYTSISFKPDLARFKMERITDDTEALMMKRVFDMAGTVKDCKVFLNGERLKVKTFKQYVEMYVKAINELSGQPKLDENGDVAGATPAKQTIIFDTQVDKGRTWEVAYAVSDGQFRQCSFVNHIATIKGGKHVDMVTAQVETKIIELLKKKKTGPIKGSQVRQQLWIFVNCEIINPTFDGQTKETLTLKPSAFGSKYTVSDEVIKKIMKAGVADNVLSFAKFQQEKQMKKLDGHKRNRITGIVKLEDANNAGTRRAADCTLILTEGDSAKALAVSGLTEVGRDNFGVFPLRGKLLNVREASTEAILKNVEINHIKTILGLQHGKVYNSVDSLRYGSLMIMTDQDHDGSHIKGLIINFLDHFYPSLLKQAGFLVEFITPIVKCTKGKQEVSFFTLPEYENWKAAHADGKGWVIKYYKGLGTSSAQDAKKYFRAMDKHLLPFDTTQPGDRELIDLAFNKKKADDRKEWLRQFRPGTFLDHNIAKVPLADFINKELILFSMADNVRSIPSMVDGLKPGQRKVMFGCFKRKLKAEIKVAQLGGYVSEHSAYHHGEQSLYMTIVNLAQDYCGANNVNILSPNGQFGTRLMGGKDAASARYIFTNLPPITRTVFHPSDDHLLNYLNDDGQSIEPEWYMPTVPLILINGGEGIGTGWSSWVPNYNPADVVANLRRRMAGEEYVPMTPWYRGFTGPIVQSASDRFRCSGIIRQVDDKTWEITELPIRTWTSSYKEWLEERVVGSEKSPATIKEYKEYHTDTTVHFIIELNARGMAEVKDQEAAETYFKMHHMLATSNMVLFDQNGKIKKYTTPEEIVEDFYLMRLSYYQKRKDFLVEELKTVYERLSNQARFVQMIIKRELIVSNRKRGEIVAELRKHQFRPFPKQAKGAIAADVDDNRPEDEVAFLEGGDSADSDFDYLLGMAIYTLTREKVERLLAQRDEKEAELTALLGRTPQNLWDEDLHNFTTQWEALLTEDERRLKDVSKKNKAKTLKKTSGKSGAAARSIVRKAVPLSDDEGDDDFVIAAPKKAAGGSSAKRAASGALSDDDLAQLGRPKSRSSSPAPPKKAKTLKQGTLSAFRRDAADDSIEAIELPAKPKAAPAAKARVASGSKAKPKVLVDSEDDSFMEEAAPPARAAPSARAGRSVKAAVKYVMSEDEDEEDGESVYGSD</sequence>
<accession>A0A316ZEL9</accession>
<dbReference type="FunFam" id="3.30.565.10:FF:000004">
    <property type="entry name" value="DNA topoisomerase 2"/>
    <property type="match status" value="1"/>
</dbReference>
<dbReference type="FunFam" id="3.30.1490.30:FF:000001">
    <property type="entry name" value="DNA topoisomerase 2"/>
    <property type="match status" value="1"/>
</dbReference>
<feature type="compositionally biased region" description="Basic residues" evidence="17">
    <location>
        <begin position="113"/>
        <end position="124"/>
    </location>
</feature>
<dbReference type="InterPro" id="IPR003594">
    <property type="entry name" value="HATPase_dom"/>
</dbReference>
<evidence type="ECO:0000256" key="16">
    <source>
        <dbReference type="SAM" id="Coils"/>
    </source>
</evidence>
<feature type="coiled-coil region" evidence="16">
    <location>
        <begin position="1287"/>
        <end position="1314"/>
    </location>
</feature>
<dbReference type="SMART" id="SM00387">
    <property type="entry name" value="HATPase_c"/>
    <property type="match status" value="1"/>
</dbReference>
<dbReference type="InterPro" id="IPR001241">
    <property type="entry name" value="Topo_IIA"/>
</dbReference>
<dbReference type="Gene3D" id="3.30.230.10">
    <property type="match status" value="1"/>
</dbReference>
<dbReference type="FunFam" id="3.40.50.670:FF:000001">
    <property type="entry name" value="DNA topoisomerase 2"/>
    <property type="match status" value="2"/>
</dbReference>
<feature type="compositionally biased region" description="Basic residues" evidence="17">
    <location>
        <begin position="1348"/>
        <end position="1358"/>
    </location>
</feature>
<evidence type="ECO:0000256" key="7">
    <source>
        <dbReference type="ARBA" id="ARBA00022723"/>
    </source>
</evidence>
<proteinExistence type="inferred from homology"/>
<comment type="similarity">
    <text evidence="4 15">Belongs to the type II topoisomerase family.</text>
</comment>
<dbReference type="PRINTS" id="PR01158">
    <property type="entry name" value="TOPISMRASEII"/>
</dbReference>
<dbReference type="CDD" id="cd00187">
    <property type="entry name" value="TOP4c"/>
    <property type="match status" value="1"/>
</dbReference>
<dbReference type="FunFam" id="3.90.199.10:FF:000002">
    <property type="entry name" value="DNA topoisomerase 2"/>
    <property type="match status" value="1"/>
</dbReference>
<evidence type="ECO:0000256" key="6">
    <source>
        <dbReference type="ARBA" id="ARBA00019635"/>
    </source>
</evidence>
<evidence type="ECO:0000256" key="9">
    <source>
        <dbReference type="ARBA" id="ARBA00022840"/>
    </source>
</evidence>
<keyword evidence="16" id="KW-0175">Coiled coil</keyword>
<evidence type="ECO:0000256" key="12">
    <source>
        <dbReference type="ARBA" id="ARBA00023125"/>
    </source>
</evidence>
<dbReference type="GO" id="GO:0000819">
    <property type="term" value="P:sister chromatid segregation"/>
    <property type="evidence" value="ECO:0007669"/>
    <property type="project" value="TreeGrafter"/>
</dbReference>
<evidence type="ECO:0000256" key="13">
    <source>
        <dbReference type="ARBA" id="ARBA00023235"/>
    </source>
</evidence>
<dbReference type="GO" id="GO:0000712">
    <property type="term" value="P:resolution of meiotic recombination intermediates"/>
    <property type="evidence" value="ECO:0007669"/>
    <property type="project" value="TreeGrafter"/>
</dbReference>
<comment type="catalytic activity">
    <reaction evidence="1 14 15">
        <text>ATP-dependent breakage, passage and rejoining of double-stranded DNA.</text>
        <dbReference type="EC" id="5.6.2.2"/>
    </reaction>
</comment>
<dbReference type="InterPro" id="IPR013757">
    <property type="entry name" value="Topo_IIA_A_a_sf"/>
</dbReference>
<dbReference type="GO" id="GO:0046872">
    <property type="term" value="F:metal ion binding"/>
    <property type="evidence" value="ECO:0007669"/>
    <property type="project" value="UniProtKB-KW"/>
</dbReference>
<feature type="region of interest" description="Disordered" evidence="17">
    <location>
        <begin position="1391"/>
        <end position="1440"/>
    </location>
</feature>
<evidence type="ECO:0000256" key="8">
    <source>
        <dbReference type="ARBA" id="ARBA00022741"/>
    </source>
</evidence>
<dbReference type="Gene3D" id="3.30.565.10">
    <property type="entry name" value="Histidine kinase-like ATPase, C-terminal domain"/>
    <property type="match status" value="1"/>
</dbReference>
<feature type="region of interest" description="Disordered" evidence="17">
    <location>
        <begin position="1457"/>
        <end position="1478"/>
    </location>
</feature>
<dbReference type="InterPro" id="IPR001154">
    <property type="entry name" value="TopoII_euk"/>
</dbReference>
<evidence type="ECO:0000259" key="18">
    <source>
        <dbReference type="PROSITE" id="PS50880"/>
    </source>
</evidence>
<evidence type="ECO:0000256" key="3">
    <source>
        <dbReference type="ARBA" id="ARBA00001946"/>
    </source>
</evidence>
<dbReference type="InterPro" id="IPR018522">
    <property type="entry name" value="TopoIIA_CS"/>
</dbReference>
<dbReference type="InterPro" id="IPR014721">
    <property type="entry name" value="Ribsml_uS5_D2-typ_fold_subgr"/>
</dbReference>
<dbReference type="GO" id="GO:0006265">
    <property type="term" value="P:DNA topological change"/>
    <property type="evidence" value="ECO:0007669"/>
    <property type="project" value="UniProtKB-UniRule"/>
</dbReference>
<dbReference type="GO" id="GO:0005634">
    <property type="term" value="C:nucleus"/>
    <property type="evidence" value="ECO:0007669"/>
    <property type="project" value="TreeGrafter"/>
</dbReference>
<dbReference type="SUPFAM" id="SSF56719">
    <property type="entry name" value="Type II DNA topoisomerase"/>
    <property type="match status" value="1"/>
</dbReference>
<keyword evidence="11 14" id="KW-0799">Topoisomerase</keyword>
<dbReference type="InterPro" id="IPR034157">
    <property type="entry name" value="TOPRIM_TopoII"/>
</dbReference>
<dbReference type="InterPro" id="IPR013758">
    <property type="entry name" value="Topo_IIA_A/C_ab"/>
</dbReference>
<comment type="function">
    <text evidence="15">Control of topological states of DNA by transient breakage and subsequent rejoining of DNA strands. Topoisomerase II makes double-strand breaks.</text>
</comment>
<dbReference type="Pfam" id="PF00204">
    <property type="entry name" value="DNA_gyraseB"/>
    <property type="match status" value="1"/>
</dbReference>
<dbReference type="RefSeq" id="XP_025600469.1">
    <property type="nucleotide sequence ID" value="XM_025741716.1"/>
</dbReference>
<feature type="domain" description="Topo IIA-type catalytic" evidence="19">
    <location>
        <begin position="874"/>
        <end position="1324"/>
    </location>
</feature>
<dbReference type="Pfam" id="PF00521">
    <property type="entry name" value="DNA_topoisoIV"/>
    <property type="match status" value="1"/>
</dbReference>
<feature type="active site" description="O-(5'-phospho-DNA)-tyrosine intermediate" evidence="14">
    <location>
        <position position="964"/>
    </location>
</feature>
<dbReference type="Gene3D" id="3.90.199.10">
    <property type="entry name" value="Topoisomerase II, domain 5"/>
    <property type="match status" value="1"/>
</dbReference>
<dbReference type="Gene3D" id="3.30.1490.30">
    <property type="match status" value="1"/>
</dbReference>
<dbReference type="CDD" id="cd03481">
    <property type="entry name" value="TopoIIA_Trans_ScTopoIIA"/>
    <property type="match status" value="1"/>
</dbReference>
<dbReference type="PANTHER" id="PTHR10169:SF38">
    <property type="entry name" value="DNA TOPOISOMERASE 2"/>
    <property type="match status" value="1"/>
</dbReference>
<evidence type="ECO:0000256" key="2">
    <source>
        <dbReference type="ARBA" id="ARBA00001913"/>
    </source>
</evidence>
<reference evidence="20 21" key="1">
    <citation type="journal article" date="2018" name="Mol. Biol. Evol.">
        <title>Broad Genomic Sampling Reveals a Smut Pathogenic Ancestry of the Fungal Clade Ustilaginomycotina.</title>
        <authorList>
            <person name="Kijpornyongpan T."/>
            <person name="Mondo S.J."/>
            <person name="Barry K."/>
            <person name="Sandor L."/>
            <person name="Lee J."/>
            <person name="Lipzen A."/>
            <person name="Pangilinan J."/>
            <person name="LaButti K."/>
            <person name="Hainaut M."/>
            <person name="Henrissat B."/>
            <person name="Grigoriev I.V."/>
            <person name="Spatafora J.W."/>
            <person name="Aime M.C."/>
        </authorList>
    </citation>
    <scope>NUCLEOTIDE SEQUENCE [LARGE SCALE GENOMIC DNA]</scope>
    <source>
        <strain evidence="20 21">MCA 4186</strain>
    </source>
</reference>
<dbReference type="PROSITE" id="PS50880">
    <property type="entry name" value="TOPRIM"/>
    <property type="match status" value="1"/>
</dbReference>
<gene>
    <name evidence="20" type="ORF">FA09DRAFT_328294</name>
</gene>
<dbReference type="STRING" id="58919.A0A316ZEL9"/>
<dbReference type="Gene3D" id="3.40.50.670">
    <property type="match status" value="1"/>
</dbReference>
<dbReference type="InterPro" id="IPR006171">
    <property type="entry name" value="TOPRIM_dom"/>
</dbReference>
<feature type="region of interest" description="Disordered" evidence="17">
    <location>
        <begin position="113"/>
        <end position="158"/>
    </location>
</feature>
<dbReference type="SMART" id="SM00434">
    <property type="entry name" value="TOP4c"/>
    <property type="match status" value="1"/>
</dbReference>
<dbReference type="PANTHER" id="PTHR10169">
    <property type="entry name" value="DNA TOPOISOMERASE/GYRASE"/>
    <property type="match status" value="1"/>
</dbReference>
<dbReference type="EC" id="5.6.2.2" evidence="5 15"/>
<dbReference type="GO" id="GO:0003677">
    <property type="term" value="F:DNA binding"/>
    <property type="evidence" value="ECO:0007669"/>
    <property type="project" value="UniProtKB-UniRule"/>
</dbReference>
<dbReference type="InterPro" id="IPR013760">
    <property type="entry name" value="Topo_IIA-like_dom_sf"/>
</dbReference>
<comment type="cofactor">
    <cofactor evidence="2">
        <name>Ca(2+)</name>
        <dbReference type="ChEBI" id="CHEBI:29108"/>
    </cofactor>
</comment>
<comment type="subunit">
    <text evidence="15">Homodimer.</text>
</comment>
<evidence type="ECO:0000256" key="5">
    <source>
        <dbReference type="ARBA" id="ARBA00012895"/>
    </source>
</evidence>
<evidence type="ECO:0000259" key="19">
    <source>
        <dbReference type="PROSITE" id="PS52040"/>
    </source>
</evidence>
<dbReference type="SMART" id="SM00433">
    <property type="entry name" value="TOP2c"/>
    <property type="match status" value="1"/>
</dbReference>
<feature type="compositionally biased region" description="Low complexity" evidence="17">
    <location>
        <begin position="1391"/>
        <end position="1423"/>
    </location>
</feature>
<dbReference type="PROSITE" id="PS00177">
    <property type="entry name" value="TOPOISOMERASE_II"/>
    <property type="match status" value="1"/>
</dbReference>
<dbReference type="InterPro" id="IPR013759">
    <property type="entry name" value="Topo_IIA_B_C"/>
</dbReference>
<evidence type="ECO:0000256" key="17">
    <source>
        <dbReference type="SAM" id="MobiDB-lite"/>
    </source>
</evidence>
<dbReference type="InterPro" id="IPR031660">
    <property type="entry name" value="TOPRIM_C"/>
</dbReference>
<dbReference type="Pfam" id="PF16898">
    <property type="entry name" value="TOPRIM_C"/>
    <property type="match status" value="1"/>
</dbReference>
<organism evidence="20 21">
    <name type="scientific">Tilletiopsis washingtonensis</name>
    <dbReference type="NCBI Taxonomy" id="58919"/>
    <lineage>
        <taxon>Eukaryota</taxon>
        <taxon>Fungi</taxon>
        <taxon>Dikarya</taxon>
        <taxon>Basidiomycota</taxon>
        <taxon>Ustilaginomycotina</taxon>
        <taxon>Exobasidiomycetes</taxon>
        <taxon>Entylomatales</taxon>
        <taxon>Entylomatales incertae sedis</taxon>
        <taxon>Tilletiopsis</taxon>
    </lineage>
</organism>
<dbReference type="PRINTS" id="PR00418">
    <property type="entry name" value="TPI2FAMILY"/>
</dbReference>
<keyword evidence="21" id="KW-1185">Reference proteome</keyword>
<evidence type="ECO:0000256" key="4">
    <source>
        <dbReference type="ARBA" id="ARBA00011080"/>
    </source>
</evidence>
<dbReference type="InterPro" id="IPR002205">
    <property type="entry name" value="Topo_IIA_dom_A"/>
</dbReference>
<dbReference type="SUPFAM" id="SSF55874">
    <property type="entry name" value="ATPase domain of HSP90 chaperone/DNA topoisomerase II/histidine kinase"/>
    <property type="match status" value="1"/>
</dbReference>
<dbReference type="InterPro" id="IPR013506">
    <property type="entry name" value="Topo_IIA_bsu_dom2"/>
</dbReference>
<name>A0A316ZEL9_9BASI</name>
<evidence type="ECO:0000256" key="15">
    <source>
        <dbReference type="RuleBase" id="RU362094"/>
    </source>
</evidence>
<feature type="domain" description="Toprim" evidence="18">
    <location>
        <begin position="628"/>
        <end position="742"/>
    </location>
</feature>
<evidence type="ECO:0000256" key="11">
    <source>
        <dbReference type="ARBA" id="ARBA00023029"/>
    </source>
</evidence>
<dbReference type="Proteomes" id="UP000245946">
    <property type="component" value="Unassembled WGS sequence"/>
</dbReference>
<protein>
    <recommendedName>
        <fullName evidence="6 15">DNA topoisomerase 2</fullName>
        <ecNumber evidence="5 15">5.6.2.2</ecNumber>
    </recommendedName>
</protein>
<dbReference type="SUPFAM" id="SSF54211">
    <property type="entry name" value="Ribosomal protein S5 domain 2-like"/>
    <property type="match status" value="1"/>
</dbReference>
<comment type="cofactor">
    <cofactor evidence="3">
        <name>Mg(2+)</name>
        <dbReference type="ChEBI" id="CHEBI:18420"/>
    </cofactor>
</comment>
<dbReference type="Gene3D" id="1.10.268.10">
    <property type="entry name" value="Topoisomerase, domain 3"/>
    <property type="match status" value="1"/>
</dbReference>
<keyword evidence="12 14" id="KW-0238">DNA-binding</keyword>
<dbReference type="EMBL" id="KZ819286">
    <property type="protein sequence ID" value="PWO00191.1"/>
    <property type="molecule type" value="Genomic_DNA"/>
</dbReference>
<dbReference type="CDD" id="cd03365">
    <property type="entry name" value="TOPRIM_TopoIIA"/>
    <property type="match status" value="1"/>
</dbReference>
<feature type="compositionally biased region" description="Low complexity" evidence="17">
    <location>
        <begin position="1457"/>
        <end position="1467"/>
    </location>
</feature>
<dbReference type="InterPro" id="IPR020568">
    <property type="entry name" value="Ribosomal_Su5_D2-typ_SF"/>
</dbReference>
<dbReference type="GO" id="GO:0005524">
    <property type="term" value="F:ATP binding"/>
    <property type="evidence" value="ECO:0007669"/>
    <property type="project" value="UniProtKB-UniRule"/>
</dbReference>
<feature type="region of interest" description="Disordered" evidence="17">
    <location>
        <begin position="1345"/>
        <end position="1366"/>
    </location>
</feature>
<dbReference type="Gene3D" id="3.30.1360.40">
    <property type="match status" value="1"/>
</dbReference>
<keyword evidence="7" id="KW-0479">Metal-binding</keyword>
<keyword evidence="13 14" id="KW-0413">Isomerase</keyword>
<dbReference type="OrthoDB" id="276498at2759"/>
<evidence type="ECO:0000256" key="14">
    <source>
        <dbReference type="PROSITE-ProRule" id="PRU01384"/>
    </source>
</evidence>